<proteinExistence type="predicted"/>
<dbReference type="EMBL" id="QQXL01000003">
    <property type="protein sequence ID" value="RKW70796.1"/>
    <property type="molecule type" value="Genomic_DNA"/>
</dbReference>
<accession>A0A496PJZ8</accession>
<dbReference type="SUPFAM" id="SSF48452">
    <property type="entry name" value="TPR-like"/>
    <property type="match status" value="1"/>
</dbReference>
<reference evidence="2 3" key="1">
    <citation type="submission" date="2018-07" db="EMBL/GenBank/DDBJ databases">
        <title>Arthrobacter sp. nov., isolated from raw cow's milk with high bacterial count.</title>
        <authorList>
            <person name="Hahne J."/>
            <person name="Isele D."/>
            <person name="Lipski A."/>
        </authorList>
    </citation>
    <scope>NUCLEOTIDE SEQUENCE [LARGE SCALE GENOMIC DNA]</scope>
    <source>
        <strain evidence="2 3">JZ R-183</strain>
    </source>
</reference>
<keyword evidence="1" id="KW-0812">Transmembrane</keyword>
<organism evidence="2 3">
    <name type="scientific">Galactobacter caseinivorans</name>
    <dbReference type="NCBI Taxonomy" id="2676123"/>
    <lineage>
        <taxon>Bacteria</taxon>
        <taxon>Bacillati</taxon>
        <taxon>Actinomycetota</taxon>
        <taxon>Actinomycetes</taxon>
        <taxon>Micrococcales</taxon>
        <taxon>Micrococcaceae</taxon>
        <taxon>Galactobacter</taxon>
    </lineage>
</organism>
<evidence type="ECO:0000313" key="3">
    <source>
        <dbReference type="Proteomes" id="UP000273119"/>
    </source>
</evidence>
<comment type="caution">
    <text evidence="2">The sequence shown here is derived from an EMBL/GenBank/DDBJ whole genome shotgun (WGS) entry which is preliminary data.</text>
</comment>
<sequence length="163" mass="18203">MKDFWKAHSPKIFTGIILAIYAIYLVSTVQSAARLITTGEAVPVLMGICVLGIPLVGVWILIREVRFGATTQAMAKELREQNLLPEDNLPRLPSGRIVRQAADADFVQYKEEAEANPGRWQSWHRLALAYDAAGDRRRARDAMKTAMKLRSADLKANSARQAR</sequence>
<keyword evidence="1" id="KW-1133">Transmembrane helix</keyword>
<feature type="transmembrane region" description="Helical" evidence="1">
    <location>
        <begin position="12"/>
        <end position="36"/>
    </location>
</feature>
<dbReference type="AlphaFoldDB" id="A0A496PJZ8"/>
<evidence type="ECO:0000256" key="1">
    <source>
        <dbReference type="SAM" id="Phobius"/>
    </source>
</evidence>
<dbReference type="InterPro" id="IPR011990">
    <property type="entry name" value="TPR-like_helical_dom_sf"/>
</dbReference>
<name>A0A496PJZ8_9MICC</name>
<dbReference type="Proteomes" id="UP000273119">
    <property type="component" value="Unassembled WGS sequence"/>
</dbReference>
<keyword evidence="1" id="KW-0472">Membrane</keyword>
<gene>
    <name evidence="2" type="ORF">DWQ67_06795</name>
</gene>
<keyword evidence="3" id="KW-1185">Reference proteome</keyword>
<evidence type="ECO:0000313" key="2">
    <source>
        <dbReference type="EMBL" id="RKW70796.1"/>
    </source>
</evidence>
<evidence type="ECO:0008006" key="4">
    <source>
        <dbReference type="Google" id="ProtNLM"/>
    </source>
</evidence>
<dbReference type="RefSeq" id="WP_121484822.1">
    <property type="nucleotide sequence ID" value="NZ_QQXL01000003.1"/>
</dbReference>
<protein>
    <recommendedName>
        <fullName evidence="4">Tetratricopeptide repeat protein</fullName>
    </recommendedName>
</protein>
<feature type="transmembrane region" description="Helical" evidence="1">
    <location>
        <begin position="42"/>
        <end position="62"/>
    </location>
</feature>